<protein>
    <submittedName>
        <fullName evidence="2">RNA-directed RNA polymerase</fullName>
    </submittedName>
</protein>
<evidence type="ECO:0000313" key="2">
    <source>
        <dbReference type="WBParaSite" id="ES5_v2.g22191.t1"/>
    </source>
</evidence>
<organism evidence="1 2">
    <name type="scientific">Panagrolaimus sp. ES5</name>
    <dbReference type="NCBI Taxonomy" id="591445"/>
    <lineage>
        <taxon>Eukaryota</taxon>
        <taxon>Metazoa</taxon>
        <taxon>Ecdysozoa</taxon>
        <taxon>Nematoda</taxon>
        <taxon>Chromadorea</taxon>
        <taxon>Rhabditida</taxon>
        <taxon>Tylenchina</taxon>
        <taxon>Panagrolaimomorpha</taxon>
        <taxon>Panagrolaimoidea</taxon>
        <taxon>Panagrolaimidae</taxon>
        <taxon>Panagrolaimus</taxon>
    </lineage>
</organism>
<evidence type="ECO:0000313" key="1">
    <source>
        <dbReference type="Proteomes" id="UP000887579"/>
    </source>
</evidence>
<proteinExistence type="predicted"/>
<sequence>HLKSTYGIKTEGELFSNQLGAILGRLRNFDADNSTANSTKNLIQNHVFEIFRRYRNHFLASIGEKIEVPNSISYSLDCVTSKAKKLAVAYYKVAYEDGGSLSFPWIAWEALDVVWTESNATISSYPIYDLIDKEFATIDLNIGINNAAANIIKFTRRIVSWLKMVDYQTDSLAAEIKIMLNYVFKLDTRSEKDVEDEFSHVTKFGKKLIQFFASIGSFEFVELNPKLKLIHEAAQETYCRIAFAPFTLNKPNIFKQRIIRGRAFVIAIPRALKYAFYNQTEFLLHQSSCNQISFRIRKQNNHHIHFYVWSQGTLQQNDSLKEVLTISPEIQQDLNFEEVREYKHELQRIKIFQ</sequence>
<name>A0AC34FYP9_9BILA</name>
<dbReference type="Proteomes" id="UP000887579">
    <property type="component" value="Unplaced"/>
</dbReference>
<dbReference type="WBParaSite" id="ES5_v2.g22191.t1">
    <property type="protein sequence ID" value="ES5_v2.g22191.t1"/>
    <property type="gene ID" value="ES5_v2.g22191"/>
</dbReference>
<accession>A0AC34FYP9</accession>
<reference evidence="2" key="1">
    <citation type="submission" date="2022-11" db="UniProtKB">
        <authorList>
            <consortium name="WormBaseParasite"/>
        </authorList>
    </citation>
    <scope>IDENTIFICATION</scope>
</reference>